<feature type="compositionally biased region" description="Basic and acidic residues" evidence="1">
    <location>
        <begin position="40"/>
        <end position="49"/>
    </location>
</feature>
<dbReference type="EMBL" id="JOWA01000088">
    <property type="protein sequence ID" value="KEZ44184.1"/>
    <property type="molecule type" value="Genomic_DNA"/>
</dbReference>
<dbReference type="RefSeq" id="XP_016643983.1">
    <property type="nucleotide sequence ID" value="XM_016785977.1"/>
</dbReference>
<keyword evidence="2" id="KW-1133">Transmembrane helix</keyword>
<feature type="region of interest" description="Disordered" evidence="1">
    <location>
        <begin position="370"/>
        <end position="404"/>
    </location>
</feature>
<dbReference type="KEGG" id="sapo:SAPIO_CDS3111"/>
<sequence>MANENPLAPLFAPYSPGPTAKTRTIHDVLRDLRLDDDRVLGSVDPRNEGGDTIFKDLQVGSGTQTNMEPASGGSEGDTSEFDGMITVDPSLASVRAFRINETLPFAFDYVRDITLGEVEWIIVDYTTPATNFVTLDNPQIRPSVSQDPSRPLRGEFTLNPTALDRDLPIQDYGKRMHLVVHFQLNSQGREPGTPGTQPSIASSAFTVLAAEATDGQAAVASLRAEAERNNKGDSLSGGVTNDGSIWNPNASASDPEKSGNPGTGGGLTSTPSDDASDSRDPGIETASPTIGSKAGASLSTGAKAGIGVACAIVGLLLIALGVFFFLRRRRRGASASVPVGAAGSVQPVPYVTTSLNAPPNDYLRDKEAQTHLADSPQSEDVPGRGLRDSAVIYPDPATSHPASAAASPAVGAVAAATPGAASLTDRSLSPSEARTRPEVPAAVAHLVEEGMTEAEIRRLEEEERALDRAIEQAAQRK</sequence>
<feature type="region of interest" description="Disordered" evidence="1">
    <location>
        <begin position="223"/>
        <end position="296"/>
    </location>
</feature>
<accession>A0A084GA22</accession>
<evidence type="ECO:0000256" key="1">
    <source>
        <dbReference type="SAM" id="MobiDB-lite"/>
    </source>
</evidence>
<feature type="transmembrane region" description="Helical" evidence="2">
    <location>
        <begin position="304"/>
        <end position="326"/>
    </location>
</feature>
<reference evidence="3 4" key="1">
    <citation type="journal article" date="2014" name="Genome Announc.">
        <title>Draft genome sequence of the pathogenic fungus Scedosporium apiospermum.</title>
        <authorList>
            <person name="Vandeputte P."/>
            <person name="Ghamrawi S."/>
            <person name="Rechenmann M."/>
            <person name="Iltis A."/>
            <person name="Giraud S."/>
            <person name="Fleury M."/>
            <person name="Thornton C."/>
            <person name="Delhaes L."/>
            <person name="Meyer W."/>
            <person name="Papon N."/>
            <person name="Bouchara J.P."/>
        </authorList>
    </citation>
    <scope>NUCLEOTIDE SEQUENCE [LARGE SCALE GENOMIC DNA]</scope>
    <source>
        <strain evidence="3 4">IHEM 14462</strain>
    </source>
</reference>
<gene>
    <name evidence="3" type="ORF">SAPIO_CDS3111</name>
</gene>
<dbReference type="HOGENOM" id="CLU_572598_0_0_1"/>
<feature type="compositionally biased region" description="Polar residues" evidence="1">
    <location>
        <begin position="237"/>
        <end position="252"/>
    </location>
</feature>
<evidence type="ECO:0000313" key="3">
    <source>
        <dbReference type="EMBL" id="KEZ44184.1"/>
    </source>
</evidence>
<dbReference type="GeneID" id="27722183"/>
<comment type="caution">
    <text evidence="3">The sequence shown here is derived from an EMBL/GenBank/DDBJ whole genome shotgun (WGS) entry which is preliminary data.</text>
</comment>
<dbReference type="VEuPathDB" id="FungiDB:SAPIO_CDS3111"/>
<feature type="region of interest" description="Disordered" evidence="1">
    <location>
        <begin position="419"/>
        <end position="438"/>
    </location>
</feature>
<evidence type="ECO:0000313" key="4">
    <source>
        <dbReference type="Proteomes" id="UP000028545"/>
    </source>
</evidence>
<keyword evidence="2" id="KW-0472">Membrane</keyword>
<name>A0A084GA22_PSEDA</name>
<dbReference type="AlphaFoldDB" id="A0A084GA22"/>
<dbReference type="Proteomes" id="UP000028545">
    <property type="component" value="Unassembled WGS sequence"/>
</dbReference>
<feature type="region of interest" description="Disordered" evidence="1">
    <location>
        <begin position="40"/>
        <end position="79"/>
    </location>
</feature>
<keyword evidence="4" id="KW-1185">Reference proteome</keyword>
<keyword evidence="2" id="KW-0812">Transmembrane</keyword>
<protein>
    <submittedName>
        <fullName evidence="3">Uncharacterized protein</fullName>
    </submittedName>
</protein>
<dbReference type="OrthoDB" id="10686682at2759"/>
<proteinExistence type="predicted"/>
<evidence type="ECO:0000256" key="2">
    <source>
        <dbReference type="SAM" id="Phobius"/>
    </source>
</evidence>
<organism evidence="3 4">
    <name type="scientific">Pseudallescheria apiosperma</name>
    <name type="common">Scedosporium apiospermum</name>
    <dbReference type="NCBI Taxonomy" id="563466"/>
    <lineage>
        <taxon>Eukaryota</taxon>
        <taxon>Fungi</taxon>
        <taxon>Dikarya</taxon>
        <taxon>Ascomycota</taxon>
        <taxon>Pezizomycotina</taxon>
        <taxon>Sordariomycetes</taxon>
        <taxon>Hypocreomycetidae</taxon>
        <taxon>Microascales</taxon>
        <taxon>Microascaceae</taxon>
        <taxon>Scedosporium</taxon>
    </lineage>
</organism>